<evidence type="ECO:0000313" key="3">
    <source>
        <dbReference type="Proteomes" id="UP000693970"/>
    </source>
</evidence>
<keyword evidence="1" id="KW-0472">Membrane</keyword>
<proteinExistence type="predicted"/>
<reference evidence="2" key="1">
    <citation type="journal article" date="2021" name="Sci. Rep.">
        <title>Diploid genomic architecture of Nitzschia inconspicua, an elite biomass production diatom.</title>
        <authorList>
            <person name="Oliver A."/>
            <person name="Podell S."/>
            <person name="Pinowska A."/>
            <person name="Traller J.C."/>
            <person name="Smith S.R."/>
            <person name="McClure R."/>
            <person name="Beliaev A."/>
            <person name="Bohutskyi P."/>
            <person name="Hill E.A."/>
            <person name="Rabines A."/>
            <person name="Zheng H."/>
            <person name="Allen L.Z."/>
            <person name="Kuo A."/>
            <person name="Grigoriev I.V."/>
            <person name="Allen A.E."/>
            <person name="Hazlebeck D."/>
            <person name="Allen E.E."/>
        </authorList>
    </citation>
    <scope>NUCLEOTIDE SEQUENCE</scope>
    <source>
        <strain evidence="2">Hildebrandi</strain>
    </source>
</reference>
<dbReference type="Pfam" id="PF06127">
    <property type="entry name" value="Mpo1-like"/>
    <property type="match status" value="1"/>
</dbReference>
<dbReference type="GO" id="GO:0046521">
    <property type="term" value="P:sphingoid catabolic process"/>
    <property type="evidence" value="ECO:0007669"/>
    <property type="project" value="TreeGrafter"/>
</dbReference>
<reference evidence="2" key="2">
    <citation type="submission" date="2021-04" db="EMBL/GenBank/DDBJ databases">
        <authorList>
            <person name="Podell S."/>
        </authorList>
    </citation>
    <scope>NUCLEOTIDE SEQUENCE</scope>
    <source>
        <strain evidence="2">Hildebrandi</strain>
    </source>
</reference>
<dbReference type="PANTHER" id="PTHR28026">
    <property type="entry name" value="DUF962 DOMAIN PROTEIN (AFU_ORTHOLOGUE AFUA_8G05310)"/>
    <property type="match status" value="1"/>
</dbReference>
<gene>
    <name evidence="2" type="ORF">IV203_016533</name>
</gene>
<dbReference type="AlphaFoldDB" id="A0A9K3KPX4"/>
<evidence type="ECO:0000256" key="1">
    <source>
        <dbReference type="SAM" id="Phobius"/>
    </source>
</evidence>
<dbReference type="OrthoDB" id="10516337at2759"/>
<dbReference type="Proteomes" id="UP000693970">
    <property type="component" value="Unassembled WGS sequence"/>
</dbReference>
<keyword evidence="1" id="KW-0812">Transmembrane</keyword>
<dbReference type="InterPro" id="IPR009305">
    <property type="entry name" value="Mpo1-like"/>
</dbReference>
<feature type="transmembrane region" description="Helical" evidence="1">
    <location>
        <begin position="33"/>
        <end position="54"/>
    </location>
</feature>
<feature type="transmembrane region" description="Helical" evidence="1">
    <location>
        <begin position="92"/>
        <end position="111"/>
    </location>
</feature>
<dbReference type="PANTHER" id="PTHR28026:SF9">
    <property type="entry name" value="2-HYDROXY-PALMITIC ACID DIOXYGENASE MPO1"/>
    <property type="match status" value="1"/>
</dbReference>
<keyword evidence="1" id="KW-1133">Transmembrane helix</keyword>
<dbReference type="GO" id="GO:0016020">
    <property type="term" value="C:membrane"/>
    <property type="evidence" value="ECO:0007669"/>
    <property type="project" value="GOC"/>
</dbReference>
<comment type="caution">
    <text evidence="2">The sequence shown here is derived from an EMBL/GenBank/DDBJ whole genome shotgun (WGS) entry which is preliminary data.</text>
</comment>
<feature type="transmembrane region" description="Helical" evidence="1">
    <location>
        <begin position="66"/>
        <end position="86"/>
    </location>
</feature>
<protein>
    <submittedName>
        <fullName evidence="2">DUF962 domain containing protein</fullName>
    </submittedName>
</protein>
<evidence type="ECO:0000313" key="2">
    <source>
        <dbReference type="EMBL" id="KAG7347828.1"/>
    </source>
</evidence>
<name>A0A9K3KPX4_9STRA</name>
<feature type="transmembrane region" description="Helical" evidence="1">
    <location>
        <begin position="123"/>
        <end position="146"/>
    </location>
</feature>
<sequence length="174" mass="19820">MRLLQQLRAQHEFDLKVYQLAHNEPRNVLLHKLLIPVECWSALMFLWLIVDAFTSSINQNGTIINVLRLLPGTVTLLLGILSFMLVPTKIRLGSATFLFHIGVIHFSEALIQSYRYQYSSWGFPIFVLSSWVVAWILQVGVGHYLLEGNSPNVANMQDVSYLAMCQSVLIAWSM</sequence>
<organism evidence="2 3">
    <name type="scientific">Nitzschia inconspicua</name>
    <dbReference type="NCBI Taxonomy" id="303405"/>
    <lineage>
        <taxon>Eukaryota</taxon>
        <taxon>Sar</taxon>
        <taxon>Stramenopiles</taxon>
        <taxon>Ochrophyta</taxon>
        <taxon>Bacillariophyta</taxon>
        <taxon>Bacillariophyceae</taxon>
        <taxon>Bacillariophycidae</taxon>
        <taxon>Bacillariales</taxon>
        <taxon>Bacillariaceae</taxon>
        <taxon>Nitzschia</taxon>
    </lineage>
</organism>
<accession>A0A9K3KPX4</accession>
<dbReference type="EMBL" id="JAGRRH010000020">
    <property type="protein sequence ID" value="KAG7347828.1"/>
    <property type="molecule type" value="Genomic_DNA"/>
</dbReference>
<keyword evidence="3" id="KW-1185">Reference proteome</keyword>